<evidence type="ECO:0000313" key="1">
    <source>
        <dbReference type="EMBL" id="PRY21711.1"/>
    </source>
</evidence>
<name>A0A2T0RKQ6_9ACTN</name>
<organism evidence="1 2">
    <name type="scientific">Pseudosporangium ferrugineum</name>
    <dbReference type="NCBI Taxonomy" id="439699"/>
    <lineage>
        <taxon>Bacteria</taxon>
        <taxon>Bacillati</taxon>
        <taxon>Actinomycetota</taxon>
        <taxon>Actinomycetes</taxon>
        <taxon>Micromonosporales</taxon>
        <taxon>Micromonosporaceae</taxon>
        <taxon>Pseudosporangium</taxon>
    </lineage>
</organism>
<gene>
    <name evidence="1" type="ORF">CLV70_119133</name>
</gene>
<comment type="caution">
    <text evidence="1">The sequence shown here is derived from an EMBL/GenBank/DDBJ whole genome shotgun (WGS) entry which is preliminary data.</text>
</comment>
<accession>A0A2T0RKQ6</accession>
<reference evidence="1 2" key="1">
    <citation type="submission" date="2018-03" db="EMBL/GenBank/DDBJ databases">
        <title>Genomic Encyclopedia of Archaeal and Bacterial Type Strains, Phase II (KMG-II): from individual species to whole genera.</title>
        <authorList>
            <person name="Goeker M."/>
        </authorList>
    </citation>
    <scope>NUCLEOTIDE SEQUENCE [LARGE SCALE GENOMIC DNA]</scope>
    <source>
        <strain evidence="1 2">DSM 45348</strain>
    </source>
</reference>
<evidence type="ECO:0000313" key="2">
    <source>
        <dbReference type="Proteomes" id="UP000239209"/>
    </source>
</evidence>
<protein>
    <submittedName>
        <fullName evidence="1">Uncharacterized protein</fullName>
    </submittedName>
</protein>
<sequence length="43" mass="4566">MIDRLAHAGVPAASLPAFLRPSGRLFVVATLNTTDPHTDHPVC</sequence>
<keyword evidence="2" id="KW-1185">Reference proteome</keyword>
<dbReference type="AlphaFoldDB" id="A0A2T0RKQ6"/>
<dbReference type="Proteomes" id="UP000239209">
    <property type="component" value="Unassembled WGS sequence"/>
</dbReference>
<proteinExistence type="predicted"/>
<dbReference type="EMBL" id="PVZG01000019">
    <property type="protein sequence ID" value="PRY21711.1"/>
    <property type="molecule type" value="Genomic_DNA"/>
</dbReference>